<reference evidence="1 2" key="1">
    <citation type="submission" date="2018-08" db="EMBL/GenBank/DDBJ databases">
        <title>A genome reference for cultivated species of the human gut microbiota.</title>
        <authorList>
            <person name="Zou Y."/>
            <person name="Xue W."/>
            <person name="Luo G."/>
        </authorList>
    </citation>
    <scope>NUCLEOTIDE SEQUENCE [LARGE SCALE GENOMIC DNA]</scope>
    <source>
        <strain evidence="1 2">TM10-1AC</strain>
    </source>
</reference>
<name>A0A374NVA6_9FIRM</name>
<evidence type="ECO:0000313" key="2">
    <source>
        <dbReference type="Proteomes" id="UP000262524"/>
    </source>
</evidence>
<protein>
    <submittedName>
        <fullName evidence="1">Uncharacterized protein</fullName>
    </submittedName>
</protein>
<gene>
    <name evidence="1" type="ORF">DXD91_04250</name>
</gene>
<dbReference type="EMBL" id="QSOE01000017">
    <property type="protein sequence ID" value="RGI90594.1"/>
    <property type="molecule type" value="Genomic_DNA"/>
</dbReference>
<organism evidence="1 2">
    <name type="scientific">Anaerobutyricum hallii</name>
    <dbReference type="NCBI Taxonomy" id="39488"/>
    <lineage>
        <taxon>Bacteria</taxon>
        <taxon>Bacillati</taxon>
        <taxon>Bacillota</taxon>
        <taxon>Clostridia</taxon>
        <taxon>Lachnospirales</taxon>
        <taxon>Lachnospiraceae</taxon>
        <taxon>Anaerobutyricum</taxon>
    </lineage>
</organism>
<dbReference type="Proteomes" id="UP000262524">
    <property type="component" value="Unassembled WGS sequence"/>
</dbReference>
<dbReference type="AlphaFoldDB" id="A0A374NVA6"/>
<comment type="caution">
    <text evidence="1">The sequence shown here is derived from an EMBL/GenBank/DDBJ whole genome shotgun (WGS) entry which is preliminary data.</text>
</comment>
<proteinExistence type="predicted"/>
<evidence type="ECO:0000313" key="1">
    <source>
        <dbReference type="EMBL" id="RGI90594.1"/>
    </source>
</evidence>
<dbReference type="RefSeq" id="WP_117555455.1">
    <property type="nucleotide sequence ID" value="NZ_QSOE01000017.1"/>
</dbReference>
<accession>A0A374NVA6</accession>
<sequence>MPRMSKKRKEEWAFFLNDRNRITYNPLCRKCCRTCKQSFRATIIDCPPFLSKRAKDKTMTRR</sequence>